<reference evidence="1" key="1">
    <citation type="submission" date="2023-03" db="UniProtKB">
        <authorList>
            <consortium name="EnsemblPlants"/>
        </authorList>
    </citation>
    <scope>IDENTIFICATION</scope>
</reference>
<dbReference type="AlphaFoldDB" id="A0A9I9DN20"/>
<name>A0A9I9DN20_CUCME</name>
<evidence type="ECO:0008006" key="2">
    <source>
        <dbReference type="Google" id="ProtNLM"/>
    </source>
</evidence>
<sequence>MCASLFEESKEYLRGSRAVVRRQAKYCLSIQSSSTRGLSFVHLSIVQSPVWSTVWSPVIRRQFGCAAGCYEGGKKRVREKEEKTWIEGELIGDLKNNFSFNSTSSQFNNLNRETHGVSSPTTAAVYFRPPACAVLSASTSLEIPICPWLSAFLHSSKPFTLSPLSSSPPEDSQLWLCPFPSDPFSTFFCLAKTTGVPDLESYGTLIHAATAVRLADKAVELLKEMVVKVKLMPRQGTIINVVAALRANREVTMGMTDRGFIPYIKVRQKVVEGLAGIGEVELASAVRRRFVELGFLDELKCFVHVTTIASLVPRGHIAVYKLLF</sequence>
<accession>A0A9I9DN20</accession>
<organism evidence="1">
    <name type="scientific">Cucumis melo</name>
    <name type="common">Muskmelon</name>
    <dbReference type="NCBI Taxonomy" id="3656"/>
    <lineage>
        <taxon>Eukaryota</taxon>
        <taxon>Viridiplantae</taxon>
        <taxon>Streptophyta</taxon>
        <taxon>Embryophyta</taxon>
        <taxon>Tracheophyta</taxon>
        <taxon>Spermatophyta</taxon>
        <taxon>Magnoliopsida</taxon>
        <taxon>eudicotyledons</taxon>
        <taxon>Gunneridae</taxon>
        <taxon>Pentapetalae</taxon>
        <taxon>rosids</taxon>
        <taxon>fabids</taxon>
        <taxon>Cucurbitales</taxon>
        <taxon>Cucurbitaceae</taxon>
        <taxon>Benincaseae</taxon>
        <taxon>Cucumis</taxon>
    </lineage>
</organism>
<dbReference type="EnsemblPlants" id="MELO3C021360.2.1">
    <property type="protein sequence ID" value="MELO3C021360.2.1"/>
    <property type="gene ID" value="MELO3C021360.2"/>
</dbReference>
<evidence type="ECO:0000313" key="1">
    <source>
        <dbReference type="EnsemblPlants" id="MELO3C021360.2.1"/>
    </source>
</evidence>
<dbReference type="Gramene" id="MELO3C021360.2.1">
    <property type="protein sequence ID" value="MELO3C021360.2.1"/>
    <property type="gene ID" value="MELO3C021360.2"/>
</dbReference>
<protein>
    <recommendedName>
        <fullName evidence="2">Pentatricopeptide repeat-containing protein</fullName>
    </recommendedName>
</protein>
<proteinExistence type="predicted"/>